<dbReference type="GO" id="GO:0005886">
    <property type="term" value="C:plasma membrane"/>
    <property type="evidence" value="ECO:0007669"/>
    <property type="project" value="TreeGrafter"/>
</dbReference>
<dbReference type="PANTHER" id="PTHR12191:SF32">
    <property type="entry name" value="ZRT (ZRT), IRT- (IRT-) LIKE PROTEIN TRANSPORTER"/>
    <property type="match status" value="1"/>
</dbReference>
<proteinExistence type="inferred from homology"/>
<evidence type="ECO:0000256" key="4">
    <source>
        <dbReference type="ARBA" id="ARBA00022989"/>
    </source>
</evidence>
<comment type="similarity">
    <text evidence="2">Belongs to the ZIP transporter (TC 2.A.5) family.</text>
</comment>
<evidence type="ECO:0000256" key="3">
    <source>
        <dbReference type="ARBA" id="ARBA00022692"/>
    </source>
</evidence>
<comment type="subcellular location">
    <subcellularLocation>
        <location evidence="1">Membrane</location>
        <topology evidence="1">Multi-pass membrane protein</topology>
    </subcellularLocation>
</comment>
<dbReference type="PANTHER" id="PTHR12191">
    <property type="entry name" value="SOLUTE CARRIER FAMILY 39"/>
    <property type="match status" value="1"/>
</dbReference>
<dbReference type="AlphaFoldDB" id="A0A0M3HNK3"/>
<keyword evidence="5" id="KW-0472">Membrane</keyword>
<name>A0A0M3HNK3_ASCLU</name>
<dbReference type="GO" id="GO:0030003">
    <property type="term" value="P:intracellular monoatomic cation homeostasis"/>
    <property type="evidence" value="ECO:0007669"/>
    <property type="project" value="TreeGrafter"/>
</dbReference>
<dbReference type="Proteomes" id="UP000036681">
    <property type="component" value="Unplaced"/>
</dbReference>
<dbReference type="Pfam" id="PF02535">
    <property type="entry name" value="Zip"/>
    <property type="match status" value="1"/>
</dbReference>
<evidence type="ECO:0000256" key="5">
    <source>
        <dbReference type="ARBA" id="ARBA00023136"/>
    </source>
</evidence>
<protein>
    <submittedName>
        <fullName evidence="8">Membrane transporter</fullName>
    </submittedName>
</protein>
<keyword evidence="3" id="KW-0812">Transmembrane</keyword>
<organism evidence="7 8">
    <name type="scientific">Ascaris lumbricoides</name>
    <name type="common">Giant roundworm</name>
    <dbReference type="NCBI Taxonomy" id="6252"/>
    <lineage>
        <taxon>Eukaryota</taxon>
        <taxon>Metazoa</taxon>
        <taxon>Ecdysozoa</taxon>
        <taxon>Nematoda</taxon>
        <taxon>Chromadorea</taxon>
        <taxon>Rhabditida</taxon>
        <taxon>Spirurina</taxon>
        <taxon>Ascaridomorpha</taxon>
        <taxon>Ascaridoidea</taxon>
        <taxon>Ascarididae</taxon>
        <taxon>Ascaris</taxon>
    </lineage>
</organism>
<evidence type="ECO:0000256" key="1">
    <source>
        <dbReference type="ARBA" id="ARBA00004141"/>
    </source>
</evidence>
<keyword evidence="4" id="KW-1133">Transmembrane helix</keyword>
<evidence type="ECO:0000313" key="8">
    <source>
        <dbReference type="WBParaSite" id="ALUE_0000327401-mRNA-1"/>
    </source>
</evidence>
<dbReference type="InterPro" id="IPR003689">
    <property type="entry name" value="ZIP"/>
</dbReference>
<evidence type="ECO:0000313" key="7">
    <source>
        <dbReference type="Proteomes" id="UP000036681"/>
    </source>
</evidence>
<keyword evidence="7" id="KW-1185">Reference proteome</keyword>
<dbReference type="InterPro" id="IPR050799">
    <property type="entry name" value="ZIP_Transporter"/>
</dbReference>
<dbReference type="WBParaSite" id="ALUE_0000327401-mRNA-1">
    <property type="protein sequence ID" value="ALUE_0000327401-mRNA-1"/>
    <property type="gene ID" value="ALUE_0000327401"/>
</dbReference>
<evidence type="ECO:0000256" key="2">
    <source>
        <dbReference type="ARBA" id="ARBA00006939"/>
    </source>
</evidence>
<dbReference type="GO" id="GO:0071578">
    <property type="term" value="P:zinc ion import across plasma membrane"/>
    <property type="evidence" value="ECO:0007669"/>
    <property type="project" value="TreeGrafter"/>
</dbReference>
<feature type="region of interest" description="Disordered" evidence="6">
    <location>
        <begin position="158"/>
        <end position="184"/>
    </location>
</feature>
<accession>A0A0M3HNK3</accession>
<reference evidence="8" key="1">
    <citation type="submission" date="2016-05" db="UniProtKB">
        <authorList>
            <consortium name="WormBaseParasite"/>
        </authorList>
    </citation>
    <scope>IDENTIFICATION</scope>
</reference>
<dbReference type="GO" id="GO:0005385">
    <property type="term" value="F:zinc ion transmembrane transporter activity"/>
    <property type="evidence" value="ECO:0007669"/>
    <property type="project" value="TreeGrafter"/>
</dbReference>
<sequence>LQNGLLGDFDNISKNLLALVNATEPAVTRIGPAAWQIWGIGLIIVSISAFAPSIAILFVPLLSNAIYERFMTFLVALGVGTLSGSTIYVLIPQAYGMDSITELNYIQKSSIIIAAIYVFFSVDRVLAYLIHFKRMQSSRRKIHQSTLDAVMHNSNERRNASNVGDVAEPRNDANNNQSIEATDEQQLKEEKNQFKNELEVAIVSNALTRTFSTRRRSAVIDTIRCGDKRVDAPAELNRQLSRINDDKLSVCVDIVERVVIDTTQLEVATVAYMIIFGSSANNFVDGMSTGAAFSLSFSKGLSIGIAVIAQQFPQEVGTLAILIKSGLGFKRTILLNLIPNMLSFLGFITGVVVGGTDDSYEMYIFSISSGMYLYIFLGTLIPEIRDSVNELIKTDLNESILSTVLQALGIAAGVTFMYVMCTYGHKIQL</sequence>
<evidence type="ECO:0000256" key="6">
    <source>
        <dbReference type="SAM" id="MobiDB-lite"/>
    </source>
</evidence>
<dbReference type="GO" id="GO:0140410">
    <property type="term" value="F:monoatomic cation:bicarbonate symporter activity"/>
    <property type="evidence" value="ECO:0007669"/>
    <property type="project" value="TreeGrafter"/>
</dbReference>